<dbReference type="Proteomes" id="UP001223743">
    <property type="component" value="Unassembled WGS sequence"/>
</dbReference>
<sequence>MTMALTKDASVAGQGAQGSFARGLAGVVAAETVLSAVEGEAGRLIIRGRRVEDLAPHMRYEAVAAMLLDGFAPVEGDFAGAIGKARKAAFTRFQGRLSGAGAPKDPVEAMRLLLAGIGDGDPLASPAGLIAATAVAAAMAIRASRGLDAVTPDAGLPHALDLRRMVTGTLSDAAEARAFETYLVTVIDHGLNASTFTARVVASTEAGLSSAVIAALSALKGRLHGGAPGPVLDMLDEIGTADAAEGWLDGRVASGERIMGFGHRAYRVRDPRADVLRAAVATLGDRDGRLDLARAVEKAALEVLARRKSGRRLDVNVEFYTALLLERLGIPREGFTPIFAAGRVAGWIAHALEQQQGGGLIRPESRYIGPLPA</sequence>
<dbReference type="InterPro" id="IPR036969">
    <property type="entry name" value="Citrate_synthase_sf"/>
</dbReference>
<dbReference type="Gene3D" id="1.10.580.10">
    <property type="entry name" value="Citrate Synthase, domain 1"/>
    <property type="match status" value="1"/>
</dbReference>
<keyword evidence="3" id="KW-0808">Transferase</keyword>
<dbReference type="EC" id="2.3.3.16" evidence="2"/>
<proteinExistence type="predicted"/>
<comment type="caution">
    <text evidence="3">The sequence shown here is derived from an EMBL/GenBank/DDBJ whole genome shotgun (WGS) entry which is preliminary data.</text>
</comment>
<evidence type="ECO:0000313" key="3">
    <source>
        <dbReference type="EMBL" id="MDQ0518687.1"/>
    </source>
</evidence>
<dbReference type="PANTHER" id="PTHR11739">
    <property type="entry name" value="CITRATE SYNTHASE"/>
    <property type="match status" value="1"/>
</dbReference>
<dbReference type="Pfam" id="PF00285">
    <property type="entry name" value="Citrate_synt"/>
    <property type="match status" value="1"/>
</dbReference>
<dbReference type="InterPro" id="IPR016143">
    <property type="entry name" value="Citrate_synth-like_sm_a-sub"/>
</dbReference>
<name>A0ABU0MCP2_9HYPH</name>
<reference evidence="3 4" key="1">
    <citation type="submission" date="2023-07" db="EMBL/GenBank/DDBJ databases">
        <title>Genomic Encyclopedia of Type Strains, Phase IV (KMG-IV): sequencing the most valuable type-strain genomes for metagenomic binning, comparative biology and taxonomic classification.</title>
        <authorList>
            <person name="Goeker M."/>
        </authorList>
    </citation>
    <scope>NUCLEOTIDE SEQUENCE [LARGE SCALE GENOMIC DNA]</scope>
    <source>
        <strain evidence="3 4">B1-1</strain>
    </source>
</reference>
<protein>
    <recommendedName>
        <fullName evidence="2">citrate synthase (unknown stereospecificity)</fullName>
        <ecNumber evidence="2">2.3.3.16</ecNumber>
    </recommendedName>
</protein>
<keyword evidence="3" id="KW-0012">Acyltransferase</keyword>
<dbReference type="InterPro" id="IPR016142">
    <property type="entry name" value="Citrate_synth-like_lrg_a-sub"/>
</dbReference>
<keyword evidence="4" id="KW-1185">Reference proteome</keyword>
<evidence type="ECO:0000256" key="1">
    <source>
        <dbReference type="ARBA" id="ARBA00004751"/>
    </source>
</evidence>
<dbReference type="GO" id="GO:0036440">
    <property type="term" value="F:citrate synthase activity"/>
    <property type="evidence" value="ECO:0007669"/>
    <property type="project" value="UniProtKB-EC"/>
</dbReference>
<comment type="pathway">
    <text evidence="1">Carbohydrate metabolism; tricarboxylic acid cycle; isocitrate from oxaloacetate: step 1/2.</text>
</comment>
<dbReference type="NCBIfam" id="NF009005">
    <property type="entry name" value="PRK12350.1"/>
    <property type="match status" value="1"/>
</dbReference>
<dbReference type="SUPFAM" id="SSF48256">
    <property type="entry name" value="Citrate synthase"/>
    <property type="match status" value="1"/>
</dbReference>
<evidence type="ECO:0000313" key="4">
    <source>
        <dbReference type="Proteomes" id="UP001223743"/>
    </source>
</evidence>
<dbReference type="EMBL" id="JAUSWJ010000001">
    <property type="protein sequence ID" value="MDQ0518687.1"/>
    <property type="molecule type" value="Genomic_DNA"/>
</dbReference>
<evidence type="ECO:0000256" key="2">
    <source>
        <dbReference type="ARBA" id="ARBA00012972"/>
    </source>
</evidence>
<dbReference type="PRINTS" id="PR00143">
    <property type="entry name" value="CITRTSNTHASE"/>
</dbReference>
<accession>A0ABU0MCP2</accession>
<organism evidence="3 4">
    <name type="scientific">Kaistia geumhonensis</name>
    <dbReference type="NCBI Taxonomy" id="410839"/>
    <lineage>
        <taxon>Bacteria</taxon>
        <taxon>Pseudomonadati</taxon>
        <taxon>Pseudomonadota</taxon>
        <taxon>Alphaproteobacteria</taxon>
        <taxon>Hyphomicrobiales</taxon>
        <taxon>Kaistiaceae</taxon>
        <taxon>Kaistia</taxon>
    </lineage>
</organism>
<gene>
    <name evidence="3" type="ORF">QO015_004300</name>
</gene>
<dbReference type="Gene3D" id="1.10.230.10">
    <property type="entry name" value="Cytochrome P450-Terp, domain 2"/>
    <property type="match status" value="1"/>
</dbReference>
<dbReference type="PANTHER" id="PTHR11739:SF23">
    <property type="entry name" value="CITRATE SYNTHASE 2-RELATED"/>
    <property type="match status" value="1"/>
</dbReference>
<dbReference type="InterPro" id="IPR002020">
    <property type="entry name" value="Citrate_synthase"/>
</dbReference>